<dbReference type="RefSeq" id="WP_073031547.1">
    <property type="nucleotide sequence ID" value="NZ_FQXJ01000017.1"/>
</dbReference>
<dbReference type="GO" id="GO:0000976">
    <property type="term" value="F:transcription cis-regulatory region binding"/>
    <property type="evidence" value="ECO:0007669"/>
    <property type="project" value="TreeGrafter"/>
</dbReference>
<name>A0A1M6AKK2_9FIRM</name>
<keyword evidence="13" id="KW-1185">Reference proteome</keyword>
<evidence type="ECO:0000259" key="11">
    <source>
        <dbReference type="PROSITE" id="PS51755"/>
    </source>
</evidence>
<evidence type="ECO:0000256" key="1">
    <source>
        <dbReference type="ARBA" id="ARBA00018672"/>
    </source>
</evidence>
<dbReference type="InterPro" id="IPR016032">
    <property type="entry name" value="Sig_transdc_resp-reg_C-effctor"/>
</dbReference>
<proteinExistence type="predicted"/>
<feature type="modified residue" description="4-aspartylphosphate" evidence="8">
    <location>
        <position position="53"/>
    </location>
</feature>
<dbReference type="PROSITE" id="PS51755">
    <property type="entry name" value="OMPR_PHOB"/>
    <property type="match status" value="1"/>
</dbReference>
<keyword evidence="4" id="KW-0805">Transcription regulation</keyword>
<evidence type="ECO:0000256" key="4">
    <source>
        <dbReference type="ARBA" id="ARBA00023015"/>
    </source>
</evidence>
<dbReference type="STRING" id="1121420.SAMN02746098_03969"/>
<evidence type="ECO:0000256" key="5">
    <source>
        <dbReference type="ARBA" id="ARBA00023125"/>
    </source>
</evidence>
<dbReference type="SMART" id="SM00862">
    <property type="entry name" value="Trans_reg_C"/>
    <property type="match status" value="1"/>
</dbReference>
<keyword evidence="6" id="KW-0804">Transcription</keyword>
<comment type="function">
    <text evidence="7">May play the central regulatory role in sporulation. It may be an element of the effector pathway responsible for the activation of sporulation genes in response to nutritional stress. Spo0A may act in concert with spo0H (a sigma factor) to control the expression of some genes that are critical to the sporulation process.</text>
</comment>
<dbReference type="Pfam" id="PF00486">
    <property type="entry name" value="Trans_reg_C"/>
    <property type="match status" value="1"/>
</dbReference>
<dbReference type="PANTHER" id="PTHR48111">
    <property type="entry name" value="REGULATOR OF RPOS"/>
    <property type="match status" value="1"/>
</dbReference>
<evidence type="ECO:0000256" key="9">
    <source>
        <dbReference type="PROSITE-ProRule" id="PRU01091"/>
    </source>
</evidence>
<dbReference type="PROSITE" id="PS50110">
    <property type="entry name" value="RESPONSE_REGULATORY"/>
    <property type="match status" value="1"/>
</dbReference>
<dbReference type="InterPro" id="IPR036388">
    <property type="entry name" value="WH-like_DNA-bd_sf"/>
</dbReference>
<accession>A0A1M6AKK2</accession>
<dbReference type="FunFam" id="1.10.10.10:FF:000018">
    <property type="entry name" value="DNA-binding response regulator ResD"/>
    <property type="match status" value="1"/>
</dbReference>
<evidence type="ECO:0000256" key="7">
    <source>
        <dbReference type="ARBA" id="ARBA00024867"/>
    </source>
</evidence>
<dbReference type="GO" id="GO:0006355">
    <property type="term" value="P:regulation of DNA-templated transcription"/>
    <property type="evidence" value="ECO:0007669"/>
    <property type="project" value="InterPro"/>
</dbReference>
<dbReference type="OrthoDB" id="9790454at2"/>
<evidence type="ECO:0000313" key="12">
    <source>
        <dbReference type="EMBL" id="SHI36743.1"/>
    </source>
</evidence>
<dbReference type="Gene3D" id="3.40.50.2300">
    <property type="match status" value="1"/>
</dbReference>
<dbReference type="CDD" id="cd17574">
    <property type="entry name" value="REC_OmpR"/>
    <property type="match status" value="1"/>
</dbReference>
<gene>
    <name evidence="12" type="ORF">SAMN02746098_03969</name>
</gene>
<evidence type="ECO:0000313" key="13">
    <source>
        <dbReference type="Proteomes" id="UP000183954"/>
    </source>
</evidence>
<dbReference type="AlphaFoldDB" id="A0A1M6AKK2"/>
<dbReference type="CDD" id="cd00383">
    <property type="entry name" value="trans_reg_C"/>
    <property type="match status" value="1"/>
</dbReference>
<dbReference type="GO" id="GO:0032993">
    <property type="term" value="C:protein-DNA complex"/>
    <property type="evidence" value="ECO:0007669"/>
    <property type="project" value="TreeGrafter"/>
</dbReference>
<dbReference type="InterPro" id="IPR039420">
    <property type="entry name" value="WalR-like"/>
</dbReference>
<dbReference type="GO" id="GO:0005829">
    <property type="term" value="C:cytosol"/>
    <property type="evidence" value="ECO:0007669"/>
    <property type="project" value="TreeGrafter"/>
</dbReference>
<reference evidence="13" key="1">
    <citation type="submission" date="2016-11" db="EMBL/GenBank/DDBJ databases">
        <authorList>
            <person name="Varghese N."/>
            <person name="Submissions S."/>
        </authorList>
    </citation>
    <scope>NUCLEOTIDE SEQUENCE [LARGE SCALE GENOMIC DNA]</scope>
    <source>
        <strain evidence="13">DSM 15449</strain>
    </source>
</reference>
<dbReference type="InterPro" id="IPR001867">
    <property type="entry name" value="OmpR/PhoB-type_DNA-bd"/>
</dbReference>
<protein>
    <recommendedName>
        <fullName evidence="1">Stage 0 sporulation protein A homolog</fullName>
    </recommendedName>
</protein>
<keyword evidence="5 9" id="KW-0238">DNA-binding</keyword>
<feature type="domain" description="Response regulatory" evidence="10">
    <location>
        <begin position="4"/>
        <end position="117"/>
    </location>
</feature>
<dbReference type="SUPFAM" id="SSF46894">
    <property type="entry name" value="C-terminal effector domain of the bipartite response regulators"/>
    <property type="match status" value="1"/>
</dbReference>
<evidence type="ECO:0000259" key="10">
    <source>
        <dbReference type="PROSITE" id="PS50110"/>
    </source>
</evidence>
<keyword evidence="3" id="KW-0902">Two-component regulatory system</keyword>
<evidence type="ECO:0000256" key="2">
    <source>
        <dbReference type="ARBA" id="ARBA00022553"/>
    </source>
</evidence>
<dbReference type="Gene3D" id="1.10.10.10">
    <property type="entry name" value="Winged helix-like DNA-binding domain superfamily/Winged helix DNA-binding domain"/>
    <property type="match status" value="1"/>
</dbReference>
<evidence type="ECO:0000256" key="8">
    <source>
        <dbReference type="PROSITE-ProRule" id="PRU00169"/>
    </source>
</evidence>
<organism evidence="12 13">
    <name type="scientific">Desulfosporosinus lacus DSM 15449</name>
    <dbReference type="NCBI Taxonomy" id="1121420"/>
    <lineage>
        <taxon>Bacteria</taxon>
        <taxon>Bacillati</taxon>
        <taxon>Bacillota</taxon>
        <taxon>Clostridia</taxon>
        <taxon>Eubacteriales</taxon>
        <taxon>Desulfitobacteriaceae</taxon>
        <taxon>Desulfosporosinus</taxon>
    </lineage>
</organism>
<dbReference type="Pfam" id="PF00072">
    <property type="entry name" value="Response_reg"/>
    <property type="match status" value="1"/>
</dbReference>
<dbReference type="GO" id="GO:0000156">
    <property type="term" value="F:phosphorelay response regulator activity"/>
    <property type="evidence" value="ECO:0007669"/>
    <property type="project" value="TreeGrafter"/>
</dbReference>
<dbReference type="EMBL" id="FQXJ01000017">
    <property type="protein sequence ID" value="SHI36743.1"/>
    <property type="molecule type" value="Genomic_DNA"/>
</dbReference>
<dbReference type="FunFam" id="3.40.50.2300:FF:000001">
    <property type="entry name" value="DNA-binding response regulator PhoB"/>
    <property type="match status" value="1"/>
</dbReference>
<dbReference type="Gene3D" id="6.10.250.690">
    <property type="match status" value="1"/>
</dbReference>
<feature type="DNA-binding region" description="OmpR/PhoB-type" evidence="9">
    <location>
        <begin position="134"/>
        <end position="233"/>
    </location>
</feature>
<dbReference type="SMART" id="SM00448">
    <property type="entry name" value="REC"/>
    <property type="match status" value="1"/>
</dbReference>
<evidence type="ECO:0000256" key="3">
    <source>
        <dbReference type="ARBA" id="ARBA00023012"/>
    </source>
</evidence>
<keyword evidence="2 8" id="KW-0597">Phosphoprotein</keyword>
<evidence type="ECO:0000256" key="6">
    <source>
        <dbReference type="ARBA" id="ARBA00023163"/>
    </source>
</evidence>
<dbReference type="Proteomes" id="UP000183954">
    <property type="component" value="Unassembled WGS sequence"/>
</dbReference>
<dbReference type="SUPFAM" id="SSF52172">
    <property type="entry name" value="CheY-like"/>
    <property type="match status" value="1"/>
</dbReference>
<sequence>MNKKILIIEDDSSIAELQKDYLEVAGFEVSVYDNGIEGLRAFQEHEVDLLILDIMLPGMDGLEILRSLKEDKDVPVILVSAKKEEIDKIKGLSLGADDYITKPFSPGELVARVKAHLENYERLKLRFSEGAKKSNILTIRGLKIDKDSRRVFALGKEVNLAQKEYALLLYLAQNPNRVFGREELFERVWGLDALGDSATVTVHIARIREKIESDVSNPQYVETVWGAGYRFRI</sequence>
<dbReference type="PANTHER" id="PTHR48111:SF26">
    <property type="entry name" value="STAGE 0 SPORULATION PROTEIN A HOMOLOG"/>
    <property type="match status" value="1"/>
</dbReference>
<dbReference type="InterPro" id="IPR001789">
    <property type="entry name" value="Sig_transdc_resp-reg_receiver"/>
</dbReference>
<feature type="domain" description="OmpR/PhoB-type" evidence="11">
    <location>
        <begin position="134"/>
        <end position="233"/>
    </location>
</feature>
<dbReference type="InterPro" id="IPR011006">
    <property type="entry name" value="CheY-like_superfamily"/>
</dbReference>